<sequence length="510" mass="57706">MARNRKVLFSRRRRAASDEDHLSALPDDLLLHILGRVDTRSALRAAALSRRWAHLPRELPNLDLKVTDALPPRYRRCLDLLHEARHSDGLRDSIRGLETIAKRYERRAMRAMVSSVRNLRSSRAHRRARRLSLEIFQFCTSAGINRLVADAVDSWRVEDLEVVAKSTGPTLLRHPVYRFPCGRISSKPGESRLRSLKLVKCLPPSLDGFTALTTLLLRDLPSSTPVAVYQGVVTACPQLRVLHLVSCQFDRKKAPWLVLDAPMSEIRELVVEGELMAVKLRSLPKLESLTAVDADIQLCSDAVPCLAHVSLFFSICPLYYWILNHTIPMFMLVLKDAISISSLILRFMGPEMWIARSKNPFPRMPNLKKLLVADVPSSWDVSWPHVLIRAAPLLESLHVHVSQCEHEEQEPGQHASSMQPLASQRHRHLKELVVVGFERTSMQLIHLVRFTVDTSTVLCRVALLKRGHVEYKGPWDWEMVTQQSTWSNEDKLAVLDGIGSSAAQIKVVLG</sequence>
<dbReference type="Pfam" id="PF23622">
    <property type="entry name" value="LRR_At1g61320_AtMIF1"/>
    <property type="match status" value="1"/>
</dbReference>
<gene>
    <name evidence="2" type="ORF">QYE76_039855</name>
</gene>
<dbReference type="Proteomes" id="UP001231189">
    <property type="component" value="Unassembled WGS sequence"/>
</dbReference>
<dbReference type="InterPro" id="IPR036047">
    <property type="entry name" value="F-box-like_dom_sf"/>
</dbReference>
<dbReference type="InterPro" id="IPR032675">
    <property type="entry name" value="LRR_dom_sf"/>
</dbReference>
<dbReference type="Gene3D" id="3.80.10.10">
    <property type="entry name" value="Ribonuclease Inhibitor"/>
    <property type="match status" value="1"/>
</dbReference>
<dbReference type="Gene3D" id="1.20.1280.50">
    <property type="match status" value="1"/>
</dbReference>
<dbReference type="AlphaFoldDB" id="A0AAD8WS62"/>
<dbReference type="PANTHER" id="PTHR35545:SF13">
    <property type="entry name" value="F-BOX DOMAIN-CONTAINING PROTEIN"/>
    <property type="match status" value="1"/>
</dbReference>
<dbReference type="InterPro" id="IPR055357">
    <property type="entry name" value="LRR_At1g61320_AtMIF1"/>
</dbReference>
<name>A0AAD8WS62_LOLMU</name>
<dbReference type="PROSITE" id="PS50181">
    <property type="entry name" value="FBOX"/>
    <property type="match status" value="1"/>
</dbReference>
<organism evidence="2 3">
    <name type="scientific">Lolium multiflorum</name>
    <name type="common">Italian ryegrass</name>
    <name type="synonym">Lolium perenne subsp. multiflorum</name>
    <dbReference type="NCBI Taxonomy" id="4521"/>
    <lineage>
        <taxon>Eukaryota</taxon>
        <taxon>Viridiplantae</taxon>
        <taxon>Streptophyta</taxon>
        <taxon>Embryophyta</taxon>
        <taxon>Tracheophyta</taxon>
        <taxon>Spermatophyta</taxon>
        <taxon>Magnoliopsida</taxon>
        <taxon>Liliopsida</taxon>
        <taxon>Poales</taxon>
        <taxon>Poaceae</taxon>
        <taxon>BOP clade</taxon>
        <taxon>Pooideae</taxon>
        <taxon>Poodae</taxon>
        <taxon>Poeae</taxon>
        <taxon>Poeae Chloroplast Group 2 (Poeae type)</taxon>
        <taxon>Loliodinae</taxon>
        <taxon>Loliinae</taxon>
        <taxon>Lolium</taxon>
    </lineage>
</organism>
<accession>A0AAD8WS62</accession>
<evidence type="ECO:0000313" key="2">
    <source>
        <dbReference type="EMBL" id="KAK1679007.1"/>
    </source>
</evidence>
<dbReference type="EMBL" id="JAUUTY010000002">
    <property type="protein sequence ID" value="KAK1679007.1"/>
    <property type="molecule type" value="Genomic_DNA"/>
</dbReference>
<evidence type="ECO:0000259" key="1">
    <source>
        <dbReference type="PROSITE" id="PS50181"/>
    </source>
</evidence>
<dbReference type="SUPFAM" id="SSF52047">
    <property type="entry name" value="RNI-like"/>
    <property type="match status" value="1"/>
</dbReference>
<comment type="caution">
    <text evidence="2">The sequence shown here is derived from an EMBL/GenBank/DDBJ whole genome shotgun (WGS) entry which is preliminary data.</text>
</comment>
<proteinExistence type="predicted"/>
<protein>
    <recommendedName>
        <fullName evidence="1">F-box domain-containing protein</fullName>
    </recommendedName>
</protein>
<dbReference type="PANTHER" id="PTHR35545">
    <property type="entry name" value="F-BOX DOMAIN-CONTAINING PROTEIN"/>
    <property type="match status" value="1"/>
</dbReference>
<dbReference type="InterPro" id="IPR001810">
    <property type="entry name" value="F-box_dom"/>
</dbReference>
<feature type="domain" description="F-box" evidence="1">
    <location>
        <begin position="19"/>
        <end position="67"/>
    </location>
</feature>
<keyword evidence="3" id="KW-1185">Reference proteome</keyword>
<dbReference type="Pfam" id="PF00646">
    <property type="entry name" value="F-box"/>
    <property type="match status" value="1"/>
</dbReference>
<dbReference type="SUPFAM" id="SSF81383">
    <property type="entry name" value="F-box domain"/>
    <property type="match status" value="1"/>
</dbReference>
<reference evidence="2" key="1">
    <citation type="submission" date="2023-07" db="EMBL/GenBank/DDBJ databases">
        <title>A chromosome-level genome assembly of Lolium multiflorum.</title>
        <authorList>
            <person name="Chen Y."/>
            <person name="Copetti D."/>
            <person name="Kolliker R."/>
            <person name="Studer B."/>
        </authorList>
    </citation>
    <scope>NUCLEOTIDE SEQUENCE</scope>
    <source>
        <strain evidence="2">02402/16</strain>
        <tissue evidence="2">Leaf</tissue>
    </source>
</reference>
<evidence type="ECO:0000313" key="3">
    <source>
        <dbReference type="Proteomes" id="UP001231189"/>
    </source>
</evidence>